<evidence type="ECO:0000313" key="4">
    <source>
        <dbReference type="EMBL" id="KAJ5589661.1"/>
    </source>
</evidence>
<comment type="similarity">
    <text evidence="1">Belongs to the short-chain dehydrogenases/reductases (SDR) family.</text>
</comment>
<dbReference type="Gene3D" id="3.40.50.720">
    <property type="entry name" value="NAD(P)-binding Rossmann-like Domain"/>
    <property type="match status" value="1"/>
</dbReference>
<dbReference type="Pfam" id="PF00106">
    <property type="entry name" value="adh_short"/>
    <property type="match status" value="1"/>
</dbReference>
<evidence type="ECO:0000256" key="2">
    <source>
        <dbReference type="ARBA" id="ARBA00022857"/>
    </source>
</evidence>
<proteinExistence type="inferred from homology"/>
<accession>A0AAD6DNK4</accession>
<dbReference type="InterPro" id="IPR002347">
    <property type="entry name" value="SDR_fam"/>
</dbReference>
<dbReference type="PRINTS" id="PR00081">
    <property type="entry name" value="GDHRDH"/>
</dbReference>
<comment type="caution">
    <text evidence="4">The sequence shown here is derived from an EMBL/GenBank/DDBJ whole genome shotgun (WGS) entry which is preliminary data.</text>
</comment>
<dbReference type="RefSeq" id="XP_056748680.1">
    <property type="nucleotide sequence ID" value="XM_056903393.1"/>
</dbReference>
<gene>
    <name evidence="4" type="ORF">N7537_012339</name>
</gene>
<reference evidence="4" key="1">
    <citation type="journal article" date="2023" name="IMA Fungus">
        <title>Comparative genomic study of the Penicillium genus elucidates a diverse pangenome and 15 lateral gene transfer events.</title>
        <authorList>
            <person name="Petersen C."/>
            <person name="Sorensen T."/>
            <person name="Nielsen M.R."/>
            <person name="Sondergaard T.E."/>
            <person name="Sorensen J.L."/>
            <person name="Fitzpatrick D.A."/>
            <person name="Frisvad J.C."/>
            <person name="Nielsen K.L."/>
        </authorList>
    </citation>
    <scope>NUCLEOTIDE SEQUENCE</scope>
    <source>
        <strain evidence="4">IBT 12815</strain>
    </source>
</reference>
<keyword evidence="3" id="KW-0560">Oxidoreductase</keyword>
<keyword evidence="5" id="KW-1185">Reference proteome</keyword>
<reference evidence="4" key="2">
    <citation type="submission" date="2023-01" db="EMBL/GenBank/DDBJ databases">
        <authorList>
            <person name="Petersen C."/>
        </authorList>
    </citation>
    <scope>NUCLEOTIDE SEQUENCE</scope>
    <source>
        <strain evidence="4">IBT 12815</strain>
    </source>
</reference>
<evidence type="ECO:0000256" key="3">
    <source>
        <dbReference type="ARBA" id="ARBA00023002"/>
    </source>
</evidence>
<dbReference type="SUPFAM" id="SSF51735">
    <property type="entry name" value="NAD(P)-binding Rossmann-fold domains"/>
    <property type="match status" value="1"/>
</dbReference>
<dbReference type="PANTHER" id="PTHR24320:SF252">
    <property type="entry name" value="DEHYDROGENASE_REDUCTASE FAMILY PROTEIN, PUTATIVE (AFU_ORTHOLOGUE AFUA_3G08550)-RELATED"/>
    <property type="match status" value="1"/>
</dbReference>
<sequence length="224" mass="24263">MFLFPRRLRDKLWTDALPPSGSFEGQTVLITGATSGLGLAASMHFAQLGAKVIITSRSLSAGGVARERIEQSAGVVGQGKVQIMELDLSRYSSCVSFVGRLKQSQNGRMGIDVAVLNAGILNVDYSQSPEGCTTLVGLLLLDWMKHQDRPKPPHLIFVTSRDHLDPDISAWAGISAQNGSLLQYLSDKQNWRSGTLSPNYAESKLMLTYAVEKLCEKAVGPDGK</sequence>
<protein>
    <submittedName>
        <fullName evidence="4">Short chain dehydrogenase/ reductase</fullName>
    </submittedName>
</protein>
<name>A0AAD6DNK4_9EURO</name>
<dbReference type="GeneID" id="81593635"/>
<dbReference type="Proteomes" id="UP001213799">
    <property type="component" value="Unassembled WGS sequence"/>
</dbReference>
<evidence type="ECO:0000256" key="1">
    <source>
        <dbReference type="ARBA" id="ARBA00006484"/>
    </source>
</evidence>
<dbReference type="GO" id="GO:0016491">
    <property type="term" value="F:oxidoreductase activity"/>
    <property type="evidence" value="ECO:0007669"/>
    <property type="project" value="UniProtKB-KW"/>
</dbReference>
<evidence type="ECO:0000313" key="5">
    <source>
        <dbReference type="Proteomes" id="UP001213799"/>
    </source>
</evidence>
<dbReference type="EMBL" id="JAQJAE010000006">
    <property type="protein sequence ID" value="KAJ5589661.1"/>
    <property type="molecule type" value="Genomic_DNA"/>
</dbReference>
<keyword evidence="2" id="KW-0521">NADP</keyword>
<dbReference type="AlphaFoldDB" id="A0AAD6DNK4"/>
<organism evidence="4 5">
    <name type="scientific">Penicillium hordei</name>
    <dbReference type="NCBI Taxonomy" id="40994"/>
    <lineage>
        <taxon>Eukaryota</taxon>
        <taxon>Fungi</taxon>
        <taxon>Dikarya</taxon>
        <taxon>Ascomycota</taxon>
        <taxon>Pezizomycotina</taxon>
        <taxon>Eurotiomycetes</taxon>
        <taxon>Eurotiomycetidae</taxon>
        <taxon>Eurotiales</taxon>
        <taxon>Aspergillaceae</taxon>
        <taxon>Penicillium</taxon>
    </lineage>
</organism>
<dbReference type="PANTHER" id="PTHR24320">
    <property type="entry name" value="RETINOL DEHYDROGENASE"/>
    <property type="match status" value="1"/>
</dbReference>
<dbReference type="InterPro" id="IPR036291">
    <property type="entry name" value="NAD(P)-bd_dom_sf"/>
</dbReference>